<keyword evidence="1" id="KW-0812">Transmembrane</keyword>
<keyword evidence="1" id="KW-0472">Membrane</keyword>
<keyword evidence="1" id="KW-1133">Transmembrane helix</keyword>
<dbReference type="PROSITE" id="PS51257">
    <property type="entry name" value="PROKAR_LIPOPROTEIN"/>
    <property type="match status" value="1"/>
</dbReference>
<dbReference type="AlphaFoldDB" id="A0A098EBD1"/>
<evidence type="ECO:0008006" key="3">
    <source>
        <dbReference type="Google" id="ProtNLM"/>
    </source>
</evidence>
<sequence>MKKGAIFVGISIGISATIIAMILLSGCVEQTGNNAENIKKLNLTVENISLEKPKYTAKELINFNVSVKSNMKADNVSVHVYGITSRQGSNLIDDTRILNLTEGTTTINYNVTAPVCTGGCGGAYYADDYPLYAEIKYEDKSINFTISNTTSVSNTTMVKVNLY</sequence>
<gene>
    <name evidence="2" type="ORF">MSIBF_A2140013</name>
</gene>
<proteinExistence type="predicted"/>
<protein>
    <recommendedName>
        <fullName evidence="3">Lipoprotein</fullName>
    </recommendedName>
</protein>
<organism evidence="2">
    <name type="scientific">groundwater metagenome</name>
    <dbReference type="NCBI Taxonomy" id="717931"/>
    <lineage>
        <taxon>unclassified sequences</taxon>
        <taxon>metagenomes</taxon>
        <taxon>ecological metagenomes</taxon>
    </lineage>
</organism>
<evidence type="ECO:0000313" key="2">
    <source>
        <dbReference type="EMBL" id="CEG12330.1"/>
    </source>
</evidence>
<evidence type="ECO:0000256" key="1">
    <source>
        <dbReference type="SAM" id="Phobius"/>
    </source>
</evidence>
<feature type="transmembrane region" description="Helical" evidence="1">
    <location>
        <begin position="5"/>
        <end position="24"/>
    </location>
</feature>
<name>A0A098EBD1_9ZZZZ</name>
<dbReference type="EMBL" id="CCXY01000129">
    <property type="protein sequence ID" value="CEG12330.1"/>
    <property type="molecule type" value="Genomic_DNA"/>
</dbReference>
<accession>A0A098EBD1</accession>
<reference evidence="2" key="1">
    <citation type="submission" date="2014-09" db="EMBL/GenBank/DDBJ databases">
        <authorList>
            <person name="Probst J Alexander"/>
        </authorList>
    </citation>
    <scope>NUCLEOTIDE SEQUENCE</scope>
</reference>